<dbReference type="EMBL" id="MN233792">
    <property type="protein sequence ID" value="QHB21768.1"/>
    <property type="molecule type" value="Genomic_DNA"/>
</dbReference>
<feature type="transmembrane region" description="Helical" evidence="1">
    <location>
        <begin position="28"/>
        <end position="46"/>
    </location>
</feature>
<keyword evidence="1" id="KW-1133">Transmembrane helix</keyword>
<keyword evidence="1" id="KW-0472">Membrane</keyword>
<reference evidence="2 3" key="1">
    <citation type="journal article" date="2019" name="Viruses">
        <title>Genome Analysis of a Novel Clade II.b Alphabaculovirus Obtained from Artaxa digramma.</title>
        <authorList>
            <person name="Li J."/>
            <person name="Duan X."/>
            <person name="Wang Q."/>
            <person name="Zhang L."/>
            <person name="Deng F."/>
            <person name="Wang H."/>
            <person name="Hu Z."/>
            <person name="Wang M."/>
            <person name="Wang J."/>
        </authorList>
    </citation>
    <scope>NUCLEOTIDE SEQUENCE [LARGE SCALE GENOMIC DNA]</scope>
    <source>
        <strain evidence="2 3">424</strain>
    </source>
</reference>
<dbReference type="InterPro" id="IPR007703">
    <property type="entry name" value="PIF3"/>
</dbReference>
<accession>A0AAE6R7L8</accession>
<keyword evidence="1" id="KW-0812">Transmembrane</keyword>
<organism evidence="2 3">
    <name type="scientific">Artaxa digramma nucleopolyhedrovirus</name>
    <dbReference type="NCBI Taxonomy" id="3070910"/>
    <lineage>
        <taxon>Viruses</taxon>
        <taxon>Viruses incertae sedis</taxon>
        <taxon>Naldaviricetes</taxon>
        <taxon>Lefavirales</taxon>
        <taxon>Baculoviridae</taxon>
        <taxon>Alphabaculovirus</taxon>
        <taxon>Alphabaculovirus ardigrammae</taxon>
    </lineage>
</organism>
<evidence type="ECO:0000313" key="3">
    <source>
        <dbReference type="Proteomes" id="UP000830275"/>
    </source>
</evidence>
<gene>
    <name evidence="2" type="primary">pif-3</name>
    <name evidence="2" type="ORF">Eudi_ORF109</name>
</gene>
<sequence length="226" mass="25244">MLMLIFIINNVFTKNWYFFNYAMDTADFVGFTVLLAALIMVYAVCVRQAVHLMDAQLGDVAYAVANPLEFVFERNGIVDCTHTRLPCVTNRQCVDNCAMQNALGTMICDQGFCVSRDALVAGGRPDDFECDAALGLIKVYVASEFVVDQMCISTYRDLFDDEGKPRPYVCDAGTLNVDLAERQFTPDDCNCSPGYTRMVFVQTALARSVPVCVPNATVDLFRKIYY</sequence>
<evidence type="ECO:0000256" key="1">
    <source>
        <dbReference type="SAM" id="Phobius"/>
    </source>
</evidence>
<dbReference type="Proteomes" id="UP000830275">
    <property type="component" value="Segment"/>
</dbReference>
<proteinExistence type="predicted"/>
<evidence type="ECO:0000313" key="2">
    <source>
        <dbReference type="EMBL" id="QHB21768.1"/>
    </source>
</evidence>
<dbReference type="Pfam" id="PF05006">
    <property type="entry name" value="PIF3"/>
    <property type="match status" value="1"/>
</dbReference>
<name>A0AAE6R7L8_9ABAC</name>
<protein>
    <submittedName>
        <fullName evidence="2">Pif-3</fullName>
    </submittedName>
</protein>
<keyword evidence="3" id="KW-1185">Reference proteome</keyword>